<sequence>MKTTLGRWRDQAAFVRGDSQWRTDRSSSFSFSRFEFVFDKRGEALFFPSFFSCSDAVFTGRGDSLSLLVAGSVSQGGRRFPGKGF</sequence>
<reference evidence="1 2" key="1">
    <citation type="journal article" date="2015" name="Sci. Rep.">
        <title>The power of single molecule real-time sequencing technology in the de novo assembly of a eukaryotic genome.</title>
        <authorList>
            <person name="Sakai H."/>
            <person name="Naito K."/>
            <person name="Ogiso-Tanaka E."/>
            <person name="Takahashi Y."/>
            <person name="Iseki K."/>
            <person name="Muto C."/>
            <person name="Satou K."/>
            <person name="Teruya K."/>
            <person name="Shiroma A."/>
            <person name="Shimoji M."/>
            <person name="Hirano T."/>
            <person name="Itoh T."/>
            <person name="Kaga A."/>
            <person name="Tomooka N."/>
        </authorList>
    </citation>
    <scope>NUCLEOTIDE SEQUENCE [LARGE SCALE GENOMIC DNA]</scope>
    <source>
        <strain evidence="2">cv. Shumari</strain>
    </source>
</reference>
<protein>
    <submittedName>
        <fullName evidence="1">Uncharacterized protein</fullName>
    </submittedName>
</protein>
<name>A0A0S3SKW7_PHAAN</name>
<keyword evidence="2" id="KW-1185">Reference proteome</keyword>
<dbReference type="Proteomes" id="UP000291084">
    <property type="component" value="Chromosome 7"/>
</dbReference>
<accession>A0A0S3SKW7</accession>
<evidence type="ECO:0000313" key="2">
    <source>
        <dbReference type="Proteomes" id="UP000291084"/>
    </source>
</evidence>
<evidence type="ECO:0000313" key="1">
    <source>
        <dbReference type="EMBL" id="BAT93425.1"/>
    </source>
</evidence>
<organism evidence="1 2">
    <name type="scientific">Vigna angularis var. angularis</name>
    <dbReference type="NCBI Taxonomy" id="157739"/>
    <lineage>
        <taxon>Eukaryota</taxon>
        <taxon>Viridiplantae</taxon>
        <taxon>Streptophyta</taxon>
        <taxon>Embryophyta</taxon>
        <taxon>Tracheophyta</taxon>
        <taxon>Spermatophyta</taxon>
        <taxon>Magnoliopsida</taxon>
        <taxon>eudicotyledons</taxon>
        <taxon>Gunneridae</taxon>
        <taxon>Pentapetalae</taxon>
        <taxon>rosids</taxon>
        <taxon>fabids</taxon>
        <taxon>Fabales</taxon>
        <taxon>Fabaceae</taxon>
        <taxon>Papilionoideae</taxon>
        <taxon>50 kb inversion clade</taxon>
        <taxon>NPAAA clade</taxon>
        <taxon>indigoferoid/millettioid clade</taxon>
        <taxon>Phaseoleae</taxon>
        <taxon>Vigna</taxon>
    </lineage>
</organism>
<proteinExistence type="predicted"/>
<gene>
    <name evidence="1" type="primary">Vigan.07G238600</name>
    <name evidence="1" type="ORF">VIGAN_07238600</name>
</gene>
<dbReference type="AlphaFoldDB" id="A0A0S3SKW7"/>
<dbReference type="EMBL" id="AP015040">
    <property type="protein sequence ID" value="BAT93425.1"/>
    <property type="molecule type" value="Genomic_DNA"/>
</dbReference>